<dbReference type="NCBIfam" id="TIGR02937">
    <property type="entry name" value="sigma70-ECF"/>
    <property type="match status" value="1"/>
</dbReference>
<feature type="domain" description="RNA polymerase sigma-70 region 2" evidence="5">
    <location>
        <begin position="39"/>
        <end position="103"/>
    </location>
</feature>
<sequence>MQTFSPAHSSNVRKGGKTVEELFVADAKSTNYEQLIDELMNTYGQDILQLVYAYVHNEALAEDLTQEIFVKCFKGLPTYTGRSSIKTWLWRIAINHAKDYLKSWYNQNVKVTEDAILSRATISSSVEQVIVQQDEDTELTEAVMNLPIKYREVIFLFYFEELSIKEIAAVLQCNENTIKTRLRKGKLLLKGILEGSEWKRD</sequence>
<keyword evidence="4" id="KW-0804">Transcription</keyword>
<gene>
    <name evidence="7" type="ORF">H9650_04480</name>
</gene>
<dbReference type="InterPro" id="IPR039425">
    <property type="entry name" value="RNA_pol_sigma-70-like"/>
</dbReference>
<dbReference type="SUPFAM" id="SSF88946">
    <property type="entry name" value="Sigma2 domain of RNA polymerase sigma factors"/>
    <property type="match status" value="1"/>
</dbReference>
<dbReference type="Gene3D" id="1.10.10.10">
    <property type="entry name" value="Winged helix-like DNA-binding domain superfamily/Winged helix DNA-binding domain"/>
    <property type="match status" value="1"/>
</dbReference>
<evidence type="ECO:0000256" key="4">
    <source>
        <dbReference type="ARBA" id="ARBA00023163"/>
    </source>
</evidence>
<dbReference type="InterPro" id="IPR007627">
    <property type="entry name" value="RNA_pol_sigma70_r2"/>
</dbReference>
<evidence type="ECO:0000313" key="8">
    <source>
        <dbReference type="Proteomes" id="UP000640786"/>
    </source>
</evidence>
<organism evidence="7 8">
    <name type="scientific">Psychrobacillus faecigallinarum</name>
    <dbReference type="NCBI Taxonomy" id="2762235"/>
    <lineage>
        <taxon>Bacteria</taxon>
        <taxon>Bacillati</taxon>
        <taxon>Bacillota</taxon>
        <taxon>Bacilli</taxon>
        <taxon>Bacillales</taxon>
        <taxon>Bacillaceae</taxon>
        <taxon>Psychrobacillus</taxon>
    </lineage>
</organism>
<evidence type="ECO:0000256" key="1">
    <source>
        <dbReference type="ARBA" id="ARBA00010641"/>
    </source>
</evidence>
<dbReference type="InterPro" id="IPR013324">
    <property type="entry name" value="RNA_pol_sigma_r3/r4-like"/>
</dbReference>
<reference evidence="7 8" key="1">
    <citation type="submission" date="2020-08" db="EMBL/GenBank/DDBJ databases">
        <title>A Genomic Blueprint of the Chicken Gut Microbiome.</title>
        <authorList>
            <person name="Gilroy R."/>
            <person name="Ravi A."/>
            <person name="Getino M."/>
            <person name="Pursley I."/>
            <person name="Horton D.L."/>
            <person name="Alikhan N.-F."/>
            <person name="Baker D."/>
            <person name="Gharbi K."/>
            <person name="Hall N."/>
            <person name="Watson M."/>
            <person name="Adriaenssens E.M."/>
            <person name="Foster-Nyarko E."/>
            <person name="Jarju S."/>
            <person name="Secka A."/>
            <person name="Antonio M."/>
            <person name="Oren A."/>
            <person name="Chaudhuri R."/>
            <person name="La Ragione R.M."/>
            <person name="Hildebrand F."/>
            <person name="Pallen M.J."/>
        </authorList>
    </citation>
    <scope>NUCLEOTIDE SEQUENCE [LARGE SCALE GENOMIC DNA]</scope>
    <source>
        <strain evidence="7 8">Sa2BUA9</strain>
    </source>
</reference>
<dbReference type="CDD" id="cd06171">
    <property type="entry name" value="Sigma70_r4"/>
    <property type="match status" value="1"/>
</dbReference>
<dbReference type="EMBL" id="JACSQO010000001">
    <property type="protein sequence ID" value="MBD7943368.1"/>
    <property type="molecule type" value="Genomic_DNA"/>
</dbReference>
<dbReference type="Proteomes" id="UP000640786">
    <property type="component" value="Unassembled WGS sequence"/>
</dbReference>
<keyword evidence="2" id="KW-0805">Transcription regulation</keyword>
<evidence type="ECO:0000259" key="6">
    <source>
        <dbReference type="Pfam" id="PF08281"/>
    </source>
</evidence>
<dbReference type="PANTHER" id="PTHR43133">
    <property type="entry name" value="RNA POLYMERASE ECF-TYPE SIGMA FACTO"/>
    <property type="match status" value="1"/>
</dbReference>
<dbReference type="PANTHER" id="PTHR43133:SF60">
    <property type="entry name" value="RNA POLYMERASE SIGMA FACTOR SIGV"/>
    <property type="match status" value="1"/>
</dbReference>
<comment type="caution">
    <text evidence="7">The sequence shown here is derived from an EMBL/GenBank/DDBJ whole genome shotgun (WGS) entry which is preliminary data.</text>
</comment>
<name>A0ABR8R6E4_9BACI</name>
<dbReference type="InterPro" id="IPR013325">
    <property type="entry name" value="RNA_pol_sigma_r2"/>
</dbReference>
<dbReference type="Pfam" id="PF08281">
    <property type="entry name" value="Sigma70_r4_2"/>
    <property type="match status" value="1"/>
</dbReference>
<dbReference type="SUPFAM" id="SSF88659">
    <property type="entry name" value="Sigma3 and sigma4 domains of RNA polymerase sigma factors"/>
    <property type="match status" value="1"/>
</dbReference>
<evidence type="ECO:0000313" key="7">
    <source>
        <dbReference type="EMBL" id="MBD7943368.1"/>
    </source>
</evidence>
<dbReference type="Gene3D" id="1.10.1740.10">
    <property type="match status" value="1"/>
</dbReference>
<protein>
    <submittedName>
        <fullName evidence="7">Sigma-70 family RNA polymerase sigma factor</fullName>
    </submittedName>
</protein>
<dbReference type="InterPro" id="IPR036388">
    <property type="entry name" value="WH-like_DNA-bd_sf"/>
</dbReference>
<proteinExistence type="inferred from homology"/>
<dbReference type="InterPro" id="IPR014284">
    <property type="entry name" value="RNA_pol_sigma-70_dom"/>
</dbReference>
<feature type="domain" description="RNA polymerase sigma factor 70 region 4 type 2" evidence="6">
    <location>
        <begin position="138"/>
        <end position="187"/>
    </location>
</feature>
<evidence type="ECO:0000259" key="5">
    <source>
        <dbReference type="Pfam" id="PF04542"/>
    </source>
</evidence>
<evidence type="ECO:0000256" key="2">
    <source>
        <dbReference type="ARBA" id="ARBA00023015"/>
    </source>
</evidence>
<dbReference type="InterPro" id="IPR013249">
    <property type="entry name" value="RNA_pol_sigma70_r4_t2"/>
</dbReference>
<keyword evidence="3" id="KW-0731">Sigma factor</keyword>
<dbReference type="NCBIfam" id="NF006930">
    <property type="entry name" value="PRK09415.1"/>
    <property type="match status" value="1"/>
</dbReference>
<dbReference type="Pfam" id="PF04542">
    <property type="entry name" value="Sigma70_r2"/>
    <property type="match status" value="1"/>
</dbReference>
<keyword evidence="8" id="KW-1185">Reference proteome</keyword>
<evidence type="ECO:0000256" key="3">
    <source>
        <dbReference type="ARBA" id="ARBA00023082"/>
    </source>
</evidence>
<comment type="similarity">
    <text evidence="1">Belongs to the sigma-70 factor family. ECF subfamily.</text>
</comment>
<accession>A0ABR8R6E4</accession>